<feature type="transmembrane region" description="Helical" evidence="5">
    <location>
        <begin position="69"/>
        <end position="91"/>
    </location>
</feature>
<reference evidence="7 8" key="1">
    <citation type="submission" date="2024-02" db="EMBL/GenBank/DDBJ databases">
        <title>Bacteria isolated from the canopy kelp, Nereocystis luetkeana.</title>
        <authorList>
            <person name="Pfister C.A."/>
            <person name="Younker I.T."/>
            <person name="Light S.H."/>
        </authorList>
    </citation>
    <scope>NUCLEOTIDE SEQUENCE [LARGE SCALE GENOMIC DNA]</scope>
    <source>
        <strain evidence="7 8">TI.4.07</strain>
    </source>
</reference>
<feature type="transmembrane region" description="Helical" evidence="5">
    <location>
        <begin position="38"/>
        <end position="57"/>
    </location>
</feature>
<dbReference type="Gene3D" id="1.10.3730.20">
    <property type="match status" value="1"/>
</dbReference>
<dbReference type="Pfam" id="PF00892">
    <property type="entry name" value="EamA"/>
    <property type="match status" value="2"/>
</dbReference>
<evidence type="ECO:0000256" key="2">
    <source>
        <dbReference type="ARBA" id="ARBA00022692"/>
    </source>
</evidence>
<dbReference type="PANTHER" id="PTHR22911">
    <property type="entry name" value="ACYL-MALONYL CONDENSING ENZYME-RELATED"/>
    <property type="match status" value="1"/>
</dbReference>
<evidence type="ECO:0000256" key="5">
    <source>
        <dbReference type="SAM" id="Phobius"/>
    </source>
</evidence>
<feature type="transmembrane region" description="Helical" evidence="5">
    <location>
        <begin position="207"/>
        <end position="229"/>
    </location>
</feature>
<feature type="domain" description="EamA" evidence="6">
    <location>
        <begin position="152"/>
        <end position="284"/>
    </location>
</feature>
<dbReference type="EMBL" id="JBAKAR010000001">
    <property type="protein sequence ID" value="MEL0611847.1"/>
    <property type="molecule type" value="Genomic_DNA"/>
</dbReference>
<comment type="subcellular location">
    <subcellularLocation>
        <location evidence="1">Membrane</location>
        <topology evidence="1">Multi-pass membrane protein</topology>
    </subcellularLocation>
</comment>
<evidence type="ECO:0000259" key="6">
    <source>
        <dbReference type="Pfam" id="PF00892"/>
    </source>
</evidence>
<dbReference type="RefSeq" id="WP_341566120.1">
    <property type="nucleotide sequence ID" value="NZ_JBAKAR010000001.1"/>
</dbReference>
<feature type="transmembrane region" description="Helical" evidence="5">
    <location>
        <begin position="241"/>
        <end position="261"/>
    </location>
</feature>
<gene>
    <name evidence="7" type="ORF">V6242_01715</name>
</gene>
<feature type="transmembrane region" description="Helical" evidence="5">
    <location>
        <begin position="103"/>
        <end position="122"/>
    </location>
</feature>
<keyword evidence="3 5" id="KW-1133">Transmembrane helix</keyword>
<keyword evidence="4 5" id="KW-0472">Membrane</keyword>
<sequence>MSLELNEKQRLKKGILLTIAYAFVMSVTGLAAKQVQTTVAVPVLVFWQSIFCVAVLYPQLRDRWQRRPIAIWKIHFLRSVGGFTGFLFYYWALNHIPLVEATLLRYCAPLCVPLVVFIMHKVAVPSARWVPLVIGFIGVACIIQPTPEHLNPWHLIGFLSAIGLAFSMVTTRMLSHQVSGQETMMIYFLISAGLSFCLVLIQGDSLLLPMASWPLVAVVCITLYVGMFLYTKAYTYAPASVVSPVSYAGVVFSGLWGWMVWGHVPDAFAYAGMALIFISILISTRIAKSQSA</sequence>
<protein>
    <submittedName>
        <fullName evidence="7">DMT family transporter</fullName>
    </submittedName>
</protein>
<evidence type="ECO:0000313" key="8">
    <source>
        <dbReference type="Proteomes" id="UP001379949"/>
    </source>
</evidence>
<dbReference type="InterPro" id="IPR000620">
    <property type="entry name" value="EamA_dom"/>
</dbReference>
<dbReference type="InterPro" id="IPR037185">
    <property type="entry name" value="EmrE-like"/>
</dbReference>
<evidence type="ECO:0000256" key="1">
    <source>
        <dbReference type="ARBA" id="ARBA00004141"/>
    </source>
</evidence>
<dbReference type="SUPFAM" id="SSF103481">
    <property type="entry name" value="Multidrug resistance efflux transporter EmrE"/>
    <property type="match status" value="2"/>
</dbReference>
<evidence type="ECO:0000256" key="4">
    <source>
        <dbReference type="ARBA" id="ARBA00023136"/>
    </source>
</evidence>
<feature type="transmembrane region" description="Helical" evidence="5">
    <location>
        <begin position="129"/>
        <end position="147"/>
    </location>
</feature>
<dbReference type="PANTHER" id="PTHR22911:SF6">
    <property type="entry name" value="SOLUTE CARRIER FAMILY 35 MEMBER G1"/>
    <property type="match status" value="1"/>
</dbReference>
<keyword evidence="8" id="KW-1185">Reference proteome</keyword>
<keyword evidence="2 5" id="KW-0812">Transmembrane</keyword>
<comment type="caution">
    <text evidence="7">The sequence shown here is derived from an EMBL/GenBank/DDBJ whole genome shotgun (WGS) entry which is preliminary data.</text>
</comment>
<feature type="transmembrane region" description="Helical" evidence="5">
    <location>
        <begin position="14"/>
        <end position="32"/>
    </location>
</feature>
<dbReference type="Proteomes" id="UP001379949">
    <property type="component" value="Unassembled WGS sequence"/>
</dbReference>
<accession>A0ABU9G4F1</accession>
<evidence type="ECO:0000313" key="7">
    <source>
        <dbReference type="EMBL" id="MEL0611847.1"/>
    </source>
</evidence>
<evidence type="ECO:0000256" key="3">
    <source>
        <dbReference type="ARBA" id="ARBA00022989"/>
    </source>
</evidence>
<feature type="domain" description="EamA" evidence="6">
    <location>
        <begin position="13"/>
        <end position="143"/>
    </location>
</feature>
<proteinExistence type="predicted"/>
<feature type="transmembrane region" description="Helical" evidence="5">
    <location>
        <begin position="153"/>
        <end position="171"/>
    </location>
</feature>
<name>A0ABU9G4F1_9GAMM</name>
<organism evidence="7 8">
    <name type="scientific">Marinomonas arenicola</name>
    <dbReference type="NCBI Taxonomy" id="569601"/>
    <lineage>
        <taxon>Bacteria</taxon>
        <taxon>Pseudomonadati</taxon>
        <taxon>Pseudomonadota</taxon>
        <taxon>Gammaproteobacteria</taxon>
        <taxon>Oceanospirillales</taxon>
        <taxon>Oceanospirillaceae</taxon>
        <taxon>Marinomonas</taxon>
    </lineage>
</organism>
<feature type="transmembrane region" description="Helical" evidence="5">
    <location>
        <begin position="267"/>
        <end position="287"/>
    </location>
</feature>
<feature type="transmembrane region" description="Helical" evidence="5">
    <location>
        <begin position="183"/>
        <end position="201"/>
    </location>
</feature>